<dbReference type="AlphaFoldDB" id="A0A915NUP7"/>
<proteinExistence type="inferred from homology"/>
<dbReference type="InterPro" id="IPR038479">
    <property type="entry name" value="Transthyretin-like_sf"/>
</dbReference>
<dbReference type="GO" id="GO:0009986">
    <property type="term" value="C:cell surface"/>
    <property type="evidence" value="ECO:0007669"/>
    <property type="project" value="InterPro"/>
</dbReference>
<reference evidence="7 8" key="1">
    <citation type="submission" date="2022-11" db="UniProtKB">
        <authorList>
            <consortium name="WormBaseParasite"/>
        </authorList>
    </citation>
    <scope>IDENTIFICATION</scope>
</reference>
<name>A0A915NUP7_9BILA</name>
<evidence type="ECO:0000256" key="5">
    <source>
        <dbReference type="SAM" id="Phobius"/>
    </source>
</evidence>
<evidence type="ECO:0000256" key="4">
    <source>
        <dbReference type="ARBA" id="ARBA00022729"/>
    </source>
</evidence>
<keyword evidence="5" id="KW-1133">Transmembrane helix</keyword>
<evidence type="ECO:0000256" key="3">
    <source>
        <dbReference type="ARBA" id="ARBA00022525"/>
    </source>
</evidence>
<keyword evidence="5" id="KW-0812">Transmembrane</keyword>
<organism evidence="6 8">
    <name type="scientific">Meloidogyne floridensis</name>
    <dbReference type="NCBI Taxonomy" id="298350"/>
    <lineage>
        <taxon>Eukaryota</taxon>
        <taxon>Metazoa</taxon>
        <taxon>Ecdysozoa</taxon>
        <taxon>Nematoda</taxon>
        <taxon>Chromadorea</taxon>
        <taxon>Rhabditida</taxon>
        <taxon>Tylenchina</taxon>
        <taxon>Tylenchomorpha</taxon>
        <taxon>Tylenchoidea</taxon>
        <taxon>Meloidogynidae</taxon>
        <taxon>Meloidogyninae</taxon>
        <taxon>Meloidogyne</taxon>
    </lineage>
</organism>
<keyword evidence="6" id="KW-1185">Reference proteome</keyword>
<evidence type="ECO:0000313" key="6">
    <source>
        <dbReference type="Proteomes" id="UP000887560"/>
    </source>
</evidence>
<dbReference type="WBParaSite" id="scf7180000421739.g7698">
    <property type="protein sequence ID" value="scf7180000421739.g7698"/>
    <property type="gene ID" value="scf7180000421739.g7698"/>
</dbReference>
<evidence type="ECO:0000313" key="8">
    <source>
        <dbReference type="WBParaSite" id="scf7180000421831.g7795"/>
    </source>
</evidence>
<sequence>MNSTNSTTILDNLVIVSNSIELFPAFFALFVALLNVILIIIGQTTPTFIVERKFNFYVLITHIALGISIVELILQENIYSGKQLTPTFIFHLINILCSNIVVILSTYTNLDTDLLSSIISFIFLIHTTCKLGIEITVITFHPLLNKKLKNIFTKFKKLLFGKFTTKIDVRTTIELGDRATTQFSENEQNKHFKALENHCLGTKQSAAARGNLICNGKPSVNTKVKLYDQDTFDPDDLMDEGVSDEEGHFELSGSETEVTDIEPKVNIYHNCNDELTPCLLKISIEIPDDYITQGSKPKKTFNVGTLNLEGKFSGQTRDCFNK</sequence>
<accession>A0A915NUP7</accession>
<comment type="similarity">
    <text evidence="2">Belongs to the nematode transthyretin-like family.</text>
</comment>
<dbReference type="Gene3D" id="2.60.40.3330">
    <property type="match status" value="1"/>
</dbReference>
<dbReference type="GO" id="GO:0005576">
    <property type="term" value="C:extracellular region"/>
    <property type="evidence" value="ECO:0007669"/>
    <property type="project" value="UniProtKB-SubCell"/>
</dbReference>
<keyword evidence="4" id="KW-0732">Signal</keyword>
<protein>
    <submittedName>
        <fullName evidence="7 8">Uncharacterized protein</fullName>
    </submittedName>
</protein>
<evidence type="ECO:0000313" key="7">
    <source>
        <dbReference type="WBParaSite" id="scf7180000421739.g7698"/>
    </source>
</evidence>
<feature type="transmembrane region" description="Helical" evidence="5">
    <location>
        <begin position="22"/>
        <end position="42"/>
    </location>
</feature>
<dbReference type="Pfam" id="PF01060">
    <property type="entry name" value="TTR-52"/>
    <property type="match status" value="1"/>
</dbReference>
<dbReference type="WBParaSite" id="scf7180000421831.g7795">
    <property type="protein sequence ID" value="scf7180000421831.g7795"/>
    <property type="gene ID" value="scf7180000421831.g7795"/>
</dbReference>
<keyword evidence="5" id="KW-0472">Membrane</keyword>
<dbReference type="InterPro" id="IPR001534">
    <property type="entry name" value="Transthyretin-like"/>
</dbReference>
<comment type="subcellular location">
    <subcellularLocation>
        <location evidence="1">Secreted</location>
    </subcellularLocation>
</comment>
<dbReference type="PANTHER" id="PTHR21700">
    <property type="entry name" value="TRANSTHYRETIN-LIKE FAMILY PROTEIN-RELATED"/>
    <property type="match status" value="1"/>
</dbReference>
<evidence type="ECO:0000256" key="1">
    <source>
        <dbReference type="ARBA" id="ARBA00004613"/>
    </source>
</evidence>
<feature type="transmembrane region" description="Helical" evidence="5">
    <location>
        <begin position="86"/>
        <end position="108"/>
    </location>
</feature>
<evidence type="ECO:0000256" key="2">
    <source>
        <dbReference type="ARBA" id="ARBA00010112"/>
    </source>
</evidence>
<feature type="transmembrane region" description="Helical" evidence="5">
    <location>
        <begin position="54"/>
        <end position="74"/>
    </location>
</feature>
<feature type="transmembrane region" description="Helical" evidence="5">
    <location>
        <begin position="114"/>
        <end position="140"/>
    </location>
</feature>
<dbReference type="Proteomes" id="UP000887560">
    <property type="component" value="Unplaced"/>
</dbReference>
<dbReference type="PANTHER" id="PTHR21700:SF24">
    <property type="entry name" value="TRANSTHYRETIN-LIKE FAMILY PROTEIN"/>
    <property type="match status" value="1"/>
</dbReference>
<keyword evidence="3" id="KW-0964">Secreted</keyword>